<dbReference type="EMBL" id="CGIH01000005">
    <property type="protein sequence ID" value="CFX10949.1"/>
    <property type="molecule type" value="Genomic_DNA"/>
</dbReference>
<dbReference type="InterPro" id="IPR019665">
    <property type="entry name" value="OxRdtase/DH_put_Rossmann_dom"/>
</dbReference>
<dbReference type="InterPro" id="IPR008927">
    <property type="entry name" value="6-PGluconate_DH-like_C_sf"/>
</dbReference>
<name>A0A0E4C7R1_9FIRM</name>
<dbReference type="SUPFAM" id="SSF48179">
    <property type="entry name" value="6-phosphogluconate dehydrogenase C-terminal domain-like"/>
    <property type="match status" value="1"/>
</dbReference>
<dbReference type="InterPro" id="IPR036291">
    <property type="entry name" value="NAD(P)-bd_dom_sf"/>
</dbReference>
<evidence type="ECO:0000313" key="4">
    <source>
        <dbReference type="Proteomes" id="UP000045545"/>
    </source>
</evidence>
<dbReference type="InterPro" id="IPR037108">
    <property type="entry name" value="TM1727-like_C_sf"/>
</dbReference>
<dbReference type="PANTHER" id="PTHR40459">
    <property type="entry name" value="CONSERVED HYPOTHETICAL ALANINE AND LEUCINE RICH PROTEIN"/>
    <property type="match status" value="1"/>
</dbReference>
<gene>
    <name evidence="3" type="ORF">486</name>
</gene>
<reference evidence="3 4" key="1">
    <citation type="submission" date="2015-03" db="EMBL/GenBank/DDBJ databases">
        <authorList>
            <person name="Murphy D."/>
        </authorList>
    </citation>
    <scope>NUCLEOTIDE SEQUENCE [LARGE SCALE GENOMIC DNA]</scope>
    <source>
        <strain evidence="3 4">OL-4</strain>
    </source>
</reference>
<dbReference type="PANTHER" id="PTHR40459:SF1">
    <property type="entry name" value="CONSERVED HYPOTHETICAL ALANINE AND LEUCINE RICH PROTEIN"/>
    <property type="match status" value="1"/>
</dbReference>
<dbReference type="Pfam" id="PF10728">
    <property type="entry name" value="DUF2520"/>
    <property type="match status" value="1"/>
</dbReference>
<dbReference type="STRING" id="690567.486"/>
<evidence type="ECO:0000259" key="1">
    <source>
        <dbReference type="Pfam" id="PF10727"/>
    </source>
</evidence>
<dbReference type="Gene3D" id="1.10.1040.20">
    <property type="entry name" value="ProC-like, C-terminal domain"/>
    <property type="match status" value="1"/>
</dbReference>
<protein>
    <submittedName>
        <fullName evidence="3">NAD(P)-binding domain</fullName>
    </submittedName>
</protein>
<dbReference type="SUPFAM" id="SSF51735">
    <property type="entry name" value="NAD(P)-binding Rossmann-fold domains"/>
    <property type="match status" value="1"/>
</dbReference>
<sequence length="299" mass="32252">MSGKRIGIIGAGVVGTAIGIVLHDKGYEVTAIYDIKAESTQVLVEKTACVNCATPEDVSRSADILFITTSDTAIENVVDTLADRNAIHQGQILVHMSGAQSSEILDRANDFGAHVLSVHPLQSFANYEKAIENLPGSIFSIEGDKQVYDAAVCIVENLGGEYFFIDRKAKPLYHAGACVVSNYLVTLIDCGVKLLESTGIPKSMAIRALMPLISGTLNNIENIGIPKSLTGPIARGDLSTILKHLDCLEKMAPDLLRIYSWLGYYTAQIATEKGTIDTQAMEEFQQVFVRELSQIASAS</sequence>
<dbReference type="Proteomes" id="UP000045545">
    <property type="component" value="Unassembled WGS sequence"/>
</dbReference>
<accession>A0A0E4C7R1</accession>
<dbReference type="InterPro" id="IPR018931">
    <property type="entry name" value="DUF2520"/>
</dbReference>
<dbReference type="Pfam" id="PF10727">
    <property type="entry name" value="Rossmann-like"/>
    <property type="match status" value="1"/>
</dbReference>
<feature type="domain" description="Putative oxidoreductase/dehydrogenase Rossmann-like" evidence="1">
    <location>
        <begin position="5"/>
        <end position="120"/>
    </location>
</feature>
<dbReference type="RefSeq" id="WP_046495376.1">
    <property type="nucleotide sequence ID" value="NZ_CGIH01000005.1"/>
</dbReference>
<dbReference type="AlphaFoldDB" id="A0A0E4C7R1"/>
<dbReference type="Gene3D" id="3.40.50.720">
    <property type="entry name" value="NAD(P)-binding Rossmann-like Domain"/>
    <property type="match status" value="1"/>
</dbReference>
<evidence type="ECO:0000259" key="2">
    <source>
        <dbReference type="Pfam" id="PF10728"/>
    </source>
</evidence>
<proteinExistence type="predicted"/>
<feature type="domain" description="DUF2520" evidence="2">
    <location>
        <begin position="138"/>
        <end position="264"/>
    </location>
</feature>
<organism evidence="3 4">
    <name type="scientific">Syntrophomonas zehnderi OL-4</name>
    <dbReference type="NCBI Taxonomy" id="690567"/>
    <lineage>
        <taxon>Bacteria</taxon>
        <taxon>Bacillati</taxon>
        <taxon>Bacillota</taxon>
        <taxon>Clostridia</taxon>
        <taxon>Eubacteriales</taxon>
        <taxon>Syntrophomonadaceae</taxon>
        <taxon>Syntrophomonas</taxon>
    </lineage>
</organism>
<evidence type="ECO:0000313" key="3">
    <source>
        <dbReference type="EMBL" id="CFX10949.1"/>
    </source>
</evidence>
<keyword evidence="4" id="KW-1185">Reference proteome</keyword>